<protein>
    <submittedName>
        <fullName evidence="9">Unannotated protein</fullName>
    </submittedName>
</protein>
<keyword evidence="2" id="KW-0645">Protease</keyword>
<dbReference type="AlphaFoldDB" id="A0A6J6FVH0"/>
<evidence type="ECO:0000256" key="7">
    <source>
        <dbReference type="SAM" id="MobiDB-lite"/>
    </source>
</evidence>
<keyword evidence="3 8" id="KW-0812">Transmembrane</keyword>
<name>A0A6J6FVH0_9ZZZZ</name>
<organism evidence="9">
    <name type="scientific">freshwater metagenome</name>
    <dbReference type="NCBI Taxonomy" id="449393"/>
    <lineage>
        <taxon>unclassified sequences</taxon>
        <taxon>metagenomes</taxon>
        <taxon>ecological metagenomes</taxon>
    </lineage>
</organism>
<gene>
    <name evidence="9" type="ORF">UFOPK1493_03851</name>
</gene>
<evidence type="ECO:0000256" key="5">
    <source>
        <dbReference type="ARBA" id="ARBA00022989"/>
    </source>
</evidence>
<feature type="region of interest" description="Disordered" evidence="7">
    <location>
        <begin position="181"/>
        <end position="226"/>
    </location>
</feature>
<evidence type="ECO:0000256" key="3">
    <source>
        <dbReference type="ARBA" id="ARBA00022692"/>
    </source>
</evidence>
<evidence type="ECO:0000256" key="2">
    <source>
        <dbReference type="ARBA" id="ARBA00022670"/>
    </source>
</evidence>
<feature type="transmembrane region" description="Helical" evidence="8">
    <location>
        <begin position="101"/>
        <end position="118"/>
    </location>
</feature>
<accession>A0A6J6FVH0</accession>
<dbReference type="GO" id="GO:0004190">
    <property type="term" value="F:aspartic-type endopeptidase activity"/>
    <property type="evidence" value="ECO:0007669"/>
    <property type="project" value="InterPro"/>
</dbReference>
<evidence type="ECO:0000256" key="6">
    <source>
        <dbReference type="ARBA" id="ARBA00023136"/>
    </source>
</evidence>
<dbReference type="HAMAP" id="MF_00161">
    <property type="entry name" value="LspA"/>
    <property type="match status" value="1"/>
</dbReference>
<feature type="transmembrane region" description="Helical" evidence="8">
    <location>
        <begin position="138"/>
        <end position="164"/>
    </location>
</feature>
<keyword evidence="6 8" id="KW-0472">Membrane</keyword>
<sequence length="226" mass="24096">MDTTTDPTPTRRTRWRPRVAPWSLVIAAVVVTFDQITKHWALNALGDGREVHVVWTLQWNLSFNTGMAFSTGEGLGPVIALLAMLIVIVLIVSSAHVESKLARFAAGLLIGGALGNLLDRLFRGEGWLHGAVVDFIDFQWFPIFNIADIGVTVGAALFATASLLEGRRLDRAAAAADAAAASALDDADDADDAAPDAPDDADRDAEVAVAGSPTEVVADRERDEPR</sequence>
<dbReference type="EMBL" id="CAEZSR010000247">
    <property type="protein sequence ID" value="CAB4593102.1"/>
    <property type="molecule type" value="Genomic_DNA"/>
</dbReference>
<reference evidence="9" key="1">
    <citation type="submission" date="2020-05" db="EMBL/GenBank/DDBJ databases">
        <authorList>
            <person name="Chiriac C."/>
            <person name="Salcher M."/>
            <person name="Ghai R."/>
            <person name="Kavagutti S V."/>
        </authorList>
    </citation>
    <scope>NUCLEOTIDE SEQUENCE</scope>
</reference>
<evidence type="ECO:0000256" key="1">
    <source>
        <dbReference type="ARBA" id="ARBA00022475"/>
    </source>
</evidence>
<dbReference type="PANTHER" id="PTHR33695">
    <property type="entry name" value="LIPOPROTEIN SIGNAL PEPTIDASE"/>
    <property type="match status" value="1"/>
</dbReference>
<feature type="transmembrane region" description="Helical" evidence="8">
    <location>
        <begin position="74"/>
        <end position="94"/>
    </location>
</feature>
<dbReference type="GO" id="GO:0016020">
    <property type="term" value="C:membrane"/>
    <property type="evidence" value="ECO:0007669"/>
    <property type="project" value="InterPro"/>
</dbReference>
<dbReference type="NCBIfam" id="TIGR00077">
    <property type="entry name" value="lspA"/>
    <property type="match status" value="1"/>
</dbReference>
<keyword evidence="4" id="KW-0378">Hydrolase</keyword>
<feature type="compositionally biased region" description="Acidic residues" evidence="7">
    <location>
        <begin position="185"/>
        <end position="203"/>
    </location>
</feature>
<dbReference type="PROSITE" id="PS00855">
    <property type="entry name" value="SPASE_II"/>
    <property type="match status" value="1"/>
</dbReference>
<dbReference type="GO" id="GO:0006508">
    <property type="term" value="P:proteolysis"/>
    <property type="evidence" value="ECO:0007669"/>
    <property type="project" value="UniProtKB-KW"/>
</dbReference>
<keyword evidence="1" id="KW-1003">Cell membrane</keyword>
<evidence type="ECO:0000256" key="8">
    <source>
        <dbReference type="SAM" id="Phobius"/>
    </source>
</evidence>
<keyword evidence="5 8" id="KW-1133">Transmembrane helix</keyword>
<dbReference type="PRINTS" id="PR00781">
    <property type="entry name" value="LIPOSIGPTASE"/>
</dbReference>
<evidence type="ECO:0000256" key="4">
    <source>
        <dbReference type="ARBA" id="ARBA00022801"/>
    </source>
</evidence>
<dbReference type="Pfam" id="PF01252">
    <property type="entry name" value="Peptidase_A8"/>
    <property type="match status" value="1"/>
</dbReference>
<feature type="compositionally biased region" description="Basic and acidic residues" evidence="7">
    <location>
        <begin position="217"/>
        <end position="226"/>
    </location>
</feature>
<evidence type="ECO:0000313" key="9">
    <source>
        <dbReference type="EMBL" id="CAB4593102.1"/>
    </source>
</evidence>
<feature type="transmembrane region" description="Helical" evidence="8">
    <location>
        <begin position="19"/>
        <end position="37"/>
    </location>
</feature>
<dbReference type="PANTHER" id="PTHR33695:SF1">
    <property type="entry name" value="LIPOPROTEIN SIGNAL PEPTIDASE"/>
    <property type="match status" value="1"/>
</dbReference>
<dbReference type="InterPro" id="IPR001872">
    <property type="entry name" value="Peptidase_A8"/>
</dbReference>
<proteinExistence type="inferred from homology"/>